<sequence length="150" mass="16630">MSYNNVPNHSYLGQYYFNPQWIEGAGDNPPSVIYGNVVNFSVGVDGTHYFYDTFTGQFIAPTTPTVASKVSVAPLPYDEAVKPPTEKASGSDVKESGCCGNDKTSRETGDEENYSSDEDVWATEDEEYDGNYSDSSQDEYNGSYSVRRYQ</sequence>
<dbReference type="Proteomes" id="UP001163046">
    <property type="component" value="Unassembled WGS sequence"/>
</dbReference>
<protein>
    <submittedName>
        <fullName evidence="2">Uncharacterized protein</fullName>
    </submittedName>
</protein>
<dbReference type="OrthoDB" id="5988440at2759"/>
<proteinExistence type="predicted"/>
<organism evidence="2 3">
    <name type="scientific">Desmophyllum pertusum</name>
    <dbReference type="NCBI Taxonomy" id="174260"/>
    <lineage>
        <taxon>Eukaryota</taxon>
        <taxon>Metazoa</taxon>
        <taxon>Cnidaria</taxon>
        <taxon>Anthozoa</taxon>
        <taxon>Hexacorallia</taxon>
        <taxon>Scleractinia</taxon>
        <taxon>Caryophylliina</taxon>
        <taxon>Caryophylliidae</taxon>
        <taxon>Desmophyllum</taxon>
    </lineage>
</organism>
<dbReference type="AlphaFoldDB" id="A0A9W9ZKC6"/>
<feature type="region of interest" description="Disordered" evidence="1">
    <location>
        <begin position="76"/>
        <end position="150"/>
    </location>
</feature>
<keyword evidence="3" id="KW-1185">Reference proteome</keyword>
<evidence type="ECO:0000313" key="2">
    <source>
        <dbReference type="EMBL" id="KAJ7383121.1"/>
    </source>
</evidence>
<feature type="compositionally biased region" description="Polar residues" evidence="1">
    <location>
        <begin position="132"/>
        <end position="144"/>
    </location>
</feature>
<accession>A0A9W9ZKC6</accession>
<evidence type="ECO:0000313" key="3">
    <source>
        <dbReference type="Proteomes" id="UP001163046"/>
    </source>
</evidence>
<evidence type="ECO:0000256" key="1">
    <source>
        <dbReference type="SAM" id="MobiDB-lite"/>
    </source>
</evidence>
<dbReference type="EMBL" id="MU825906">
    <property type="protein sequence ID" value="KAJ7383121.1"/>
    <property type="molecule type" value="Genomic_DNA"/>
</dbReference>
<comment type="caution">
    <text evidence="2">The sequence shown here is derived from an EMBL/GenBank/DDBJ whole genome shotgun (WGS) entry which is preliminary data.</text>
</comment>
<gene>
    <name evidence="2" type="ORF">OS493_030653</name>
</gene>
<reference evidence="2" key="1">
    <citation type="submission" date="2023-01" db="EMBL/GenBank/DDBJ databases">
        <title>Genome assembly of the deep-sea coral Lophelia pertusa.</title>
        <authorList>
            <person name="Herrera S."/>
            <person name="Cordes E."/>
        </authorList>
    </citation>
    <scope>NUCLEOTIDE SEQUENCE</scope>
    <source>
        <strain evidence="2">USNM1676648</strain>
        <tissue evidence="2">Polyp</tissue>
    </source>
</reference>
<feature type="compositionally biased region" description="Acidic residues" evidence="1">
    <location>
        <begin position="109"/>
        <end position="129"/>
    </location>
</feature>
<name>A0A9W9ZKC6_9CNID</name>